<organism evidence="9 10">
    <name type="scientific">Muntiacus muntjak</name>
    <name type="common">Barking deer</name>
    <name type="synonym">Indian muntjac</name>
    <dbReference type="NCBI Taxonomy" id="9888"/>
    <lineage>
        <taxon>Eukaryota</taxon>
        <taxon>Metazoa</taxon>
        <taxon>Chordata</taxon>
        <taxon>Craniata</taxon>
        <taxon>Vertebrata</taxon>
        <taxon>Euteleostomi</taxon>
        <taxon>Mammalia</taxon>
        <taxon>Eutheria</taxon>
        <taxon>Laurasiatheria</taxon>
        <taxon>Artiodactyla</taxon>
        <taxon>Ruminantia</taxon>
        <taxon>Pecora</taxon>
        <taxon>Cervidae</taxon>
        <taxon>Muntiacinae</taxon>
        <taxon>Muntiacus</taxon>
    </lineage>
</organism>
<dbReference type="GO" id="GO:0046872">
    <property type="term" value="F:metal ion binding"/>
    <property type="evidence" value="ECO:0007669"/>
    <property type="project" value="UniProtKB-KW"/>
</dbReference>
<protein>
    <recommendedName>
        <fullName evidence="8">FRAS1-related extracellular matrix protein N-terminal domain-containing protein</fullName>
    </recommendedName>
</protein>
<name>A0A5N3WGP6_MUNMU</name>
<feature type="repeat" description="CSPG" evidence="5">
    <location>
        <begin position="1512"/>
        <end position="1601"/>
    </location>
</feature>
<dbReference type="Pfam" id="PF16184">
    <property type="entry name" value="Cadherin_3"/>
    <property type="match status" value="10"/>
</dbReference>
<feature type="chain" id="PRO_5024272980" description="FRAS1-related extracellular matrix protein N-terminal domain-containing protein" evidence="7">
    <location>
        <begin position="32"/>
        <end position="1972"/>
    </location>
</feature>
<feature type="signal peptide" evidence="7">
    <location>
        <begin position="1"/>
        <end position="31"/>
    </location>
</feature>
<keyword evidence="4" id="KW-0325">Glycoprotein</keyword>
<dbReference type="GO" id="GO:0009653">
    <property type="term" value="P:anatomical structure morphogenesis"/>
    <property type="evidence" value="ECO:0007669"/>
    <property type="project" value="TreeGrafter"/>
</dbReference>
<keyword evidence="10" id="KW-1185">Reference proteome</keyword>
<feature type="repeat" description="CSPG" evidence="5">
    <location>
        <begin position="408"/>
        <end position="498"/>
    </location>
</feature>
<gene>
    <name evidence="9" type="ORF">FD754_004114</name>
</gene>
<comment type="caution">
    <text evidence="9">The sequence shown here is derived from an EMBL/GenBank/DDBJ whole genome shotgun (WGS) entry which is preliminary data.</text>
</comment>
<evidence type="ECO:0000256" key="4">
    <source>
        <dbReference type="ARBA" id="ARBA00023180"/>
    </source>
</evidence>
<dbReference type="InterPro" id="IPR045658">
    <property type="entry name" value="FRAS1-rel_N"/>
</dbReference>
<dbReference type="PANTHER" id="PTHR45739:SF5">
    <property type="entry name" value="FRAS1-RELATED EXTRACELLULAR MATRIX PROTEIN 3"/>
    <property type="match status" value="1"/>
</dbReference>
<dbReference type="Proteomes" id="UP000326458">
    <property type="component" value="Unassembled WGS sequence"/>
</dbReference>
<evidence type="ECO:0000256" key="6">
    <source>
        <dbReference type="SAM" id="MobiDB-lite"/>
    </source>
</evidence>
<feature type="repeat" description="CSPG" evidence="5">
    <location>
        <begin position="678"/>
        <end position="784"/>
    </location>
</feature>
<keyword evidence="3" id="KW-0677">Repeat</keyword>
<evidence type="ECO:0000313" key="9">
    <source>
        <dbReference type="EMBL" id="KAB0359958.1"/>
    </source>
</evidence>
<feature type="region of interest" description="Disordered" evidence="6">
    <location>
        <begin position="561"/>
        <end position="602"/>
    </location>
</feature>
<evidence type="ECO:0000256" key="2">
    <source>
        <dbReference type="ARBA" id="ARBA00022729"/>
    </source>
</evidence>
<evidence type="ECO:0000256" key="7">
    <source>
        <dbReference type="SAM" id="SignalP"/>
    </source>
</evidence>
<keyword evidence="1" id="KW-0479">Metal-binding</keyword>
<evidence type="ECO:0000313" key="10">
    <source>
        <dbReference type="Proteomes" id="UP000326458"/>
    </source>
</evidence>
<dbReference type="EMBL" id="VCEA01000001">
    <property type="protein sequence ID" value="KAB0359958.1"/>
    <property type="molecule type" value="Genomic_DNA"/>
</dbReference>
<feature type="region of interest" description="Disordered" evidence="6">
    <location>
        <begin position="31"/>
        <end position="52"/>
    </location>
</feature>
<feature type="repeat" description="CSPG" evidence="5">
    <location>
        <begin position="519"/>
        <end position="653"/>
    </location>
</feature>
<feature type="repeat" description="CSPG" evidence="5">
    <location>
        <begin position="1044"/>
        <end position="1146"/>
    </location>
</feature>
<reference evidence="9 10" key="1">
    <citation type="submission" date="2019-06" db="EMBL/GenBank/DDBJ databases">
        <title>Discovery of a novel chromosome fission-fusion reversal in muntjac.</title>
        <authorList>
            <person name="Mudd A.B."/>
            <person name="Bredeson J.V."/>
            <person name="Baum R."/>
            <person name="Hockemeyer D."/>
            <person name="Rokhsar D.S."/>
        </authorList>
    </citation>
    <scope>NUCLEOTIDE SEQUENCE [LARGE SCALE GENOMIC DNA]</scope>
    <source>
        <strain evidence="9">UTSW_UCB_Mm</strain>
        <tissue evidence="9">Fibroblast cell line</tissue>
    </source>
</reference>
<feature type="repeat" description="CSPG" evidence="5">
    <location>
        <begin position="1167"/>
        <end position="1260"/>
    </location>
</feature>
<sequence length="1972" mass="220016">MAGTSPRPAGTPRQLAAALAYLLLSCPALQGQTPSPEAEPPRAPSLPTWGALGRSSPDGPSILIANPGLRVPVGRSLWLDPLRDLVIRVQPGDRCEVTVLDALPPRHGALSPRRFPCAFGPRQVRYTHWGARSPGRARVRLQLRYDAGTSTLALPFILAVDVVFHRLTLVKRNRPLAVEKLRGWSHAIDRRVLAFASPEPGTAATRRCRLTPVPPEGGPLPKYGRLVDATGAPLPRAKAIDCEAFIRAGVRYQHTSTTPSPNRDYVPMLAELLGIREGSENTAPRPSLAAPMMLEVHQFLLTSLSPDALAAEDKESNADDLVFNILNAPITPPEHQGYVVSTDDPLGLPVSFFSQQELRELKIAYQPPREKSDAEHLFQLEMEVVDTDGATSDPFTFMVVVKPLNSLAPVANYDRGLLLFEGQSRPLSSAHSLQITDSDHLGEVKVSAIRGLRHGELLVRGASAGCKHFTPADLAAGRVVYQHDGSDTSSDNIIFRMESGHHQVEFLFPLTVIPVDDEPPTVTANIRLSVTEGQAVQISPFVLSATDVDSEDSTIHFVLENQPLEGEKEERGGDLTPGSSSSSQHLGEMLLRQSEPPRAPEDEGWYYVGKEGLYEKVVTEWLQQDIMEGRLFYRHLGPLGPQSIMAQITFHVQDDHDPPNPSKQHFFTIRVQPVDLQSPELFPGATLEMTVQQYQLTHFQKKFLQYIDRDSDDQHLWYSVLMPPTDTDGNRQVRAGEIVLTASPDTPIVRFTQAQVNHHEVAYQPPRKKLGIVPRIVQFTYQVEDAAGNSVPGTFTLFLKPVDNQPPQVTHRGFTVLEGESFILSSNELDVSDLDTDIDQIVFILVWGPQHGHLQYLKKYMVPGEYFTQADIVNGSISYQNHRNQATSDTFHLEVSDKVHHIPITVQISVHPTAADKSPRISIIGSSLLDVSIDVLENTATEITMDVIHGKKDTGDLMLSFTVEDSPKLGTILVNGLPTERFTREDLISGTVVYVHTGGEVGFQKQHDAFRLALSKDSDQWMMGGSTVEEVQVQVVVLPVNNVAPKVLIREPYVVHEGGKGALTLQHLSVEDADTPQDEILCTVTGQPVSGYLENITPAPGSEETRAGYPISAFSIRDVQLRYINYVQSIHKGVEPQKDQFTFYCSDGINFSPKVLFPIMILPTNDEQPELFAREFVVLEGMSIVIDTLLLNGADADLPPNELHFQLTALPRHGRFIQQLATESQPVRSFTLQEIQEASSIVYEHDDSESAEDSFEVWLSDGKHATHRTVPIVVVLVDDETPRLTINNGLEVETGHTGVITNQVLKATDLDSDDKTLSFILRSGPQQGLLQRLRKPRGEVRNNLTLGMNFTQGEIDRGLICYTHTGQGLRDLIKFDVTDGINPLLDHSFNITIGSLDRVFFPEVVSKGVTLTEGGRVTLTTDLLSTSDINSFDEQLHFSITRAPSLGHLEVSDHPGEPITSFTQRQLAGNKIIYVRTSNDEIKMDSFEFQETDEHNPMFQTFRIFIMDVNNKKPIMTIQKLILQEGERKCITPLELTAEDKDTPDDLLLFTITQVPIHGRILYNGSRPVTTFTQRDLNKNLVCYWHDGSETTEDRFFLTVTDGTHADFYVFPNTAVETHRPQVMWIHVRNSLDNRFSQTAFNRDALALKHLHPGHVAFLITSRSLETEDWDSSHRLQKYEVTRGPVHGFIINTALGDESTRVFTQADIDEMRIYYILNEGSKATKDIFYFSAEDNVFNERQYGILSLNPNWLHVTLNRLPCPFGDSFPSCTSNLDTVLSGQHQRQGSISDGNNEVLLPVIRGIWMDTLPGLYFSPLGWKHSVVVICGTSSTLRMRCPKYWSFSFSISPSNEHPGLISFRMDWLNLIAVQGTLKSLLQHYSSKVSILRRSAFFIVQLSHPHMTTGKTIALTRQTFVGKAMSLFFNMLSRLVITFLPRRKRFLISWLQSPSAVIFGAPKNKVSHCLHCFPIYFP</sequence>
<accession>A0A5N3WGP6</accession>
<dbReference type="PANTHER" id="PTHR45739">
    <property type="entry name" value="MATRIX PROTEIN, PUTATIVE-RELATED"/>
    <property type="match status" value="1"/>
</dbReference>
<evidence type="ECO:0000256" key="1">
    <source>
        <dbReference type="ARBA" id="ARBA00022723"/>
    </source>
</evidence>
<keyword evidence="2 7" id="KW-0732">Signal</keyword>
<proteinExistence type="predicted"/>
<dbReference type="PROSITE" id="PS51257">
    <property type="entry name" value="PROKAR_LIPOPROTEIN"/>
    <property type="match status" value="1"/>
</dbReference>
<feature type="repeat" description="CSPG" evidence="5">
    <location>
        <begin position="1640"/>
        <end position="1733"/>
    </location>
</feature>
<dbReference type="InterPro" id="IPR039005">
    <property type="entry name" value="CSPG_rpt"/>
</dbReference>
<feature type="repeat" description="CSPG" evidence="5">
    <location>
        <begin position="1281"/>
        <end position="1380"/>
    </location>
</feature>
<feature type="repeat" description="CSPG" evidence="5">
    <location>
        <begin position="285"/>
        <end position="385"/>
    </location>
</feature>
<evidence type="ECO:0000256" key="5">
    <source>
        <dbReference type="PROSITE-ProRule" id="PRU01201"/>
    </source>
</evidence>
<feature type="domain" description="FRAS1-related extracellular matrix protein N-terminal" evidence="8">
    <location>
        <begin position="62"/>
        <end position="269"/>
    </location>
</feature>
<dbReference type="Pfam" id="PF19309">
    <property type="entry name" value="Frem_N"/>
    <property type="match status" value="1"/>
</dbReference>
<evidence type="ECO:0000259" key="8">
    <source>
        <dbReference type="Pfam" id="PF19309"/>
    </source>
</evidence>
<feature type="repeat" description="CSPG" evidence="5">
    <location>
        <begin position="924"/>
        <end position="1015"/>
    </location>
</feature>
<evidence type="ECO:0000256" key="3">
    <source>
        <dbReference type="ARBA" id="ARBA00022737"/>
    </source>
</evidence>
<feature type="repeat" description="CSPG" evidence="5">
    <location>
        <begin position="1400"/>
        <end position="1492"/>
    </location>
</feature>
<feature type="repeat" description="CSPG" evidence="5">
    <location>
        <begin position="805"/>
        <end position="896"/>
    </location>
</feature>
<dbReference type="InterPro" id="IPR051561">
    <property type="entry name" value="FRAS1_ECM"/>
</dbReference>
<dbReference type="PROSITE" id="PS51854">
    <property type="entry name" value="CSPG"/>
    <property type="match status" value="12"/>
</dbReference>